<evidence type="ECO:0000313" key="2">
    <source>
        <dbReference type="Proteomes" id="UP000814033"/>
    </source>
</evidence>
<accession>A0ACB8R139</accession>
<feature type="non-terminal residue" evidence="1">
    <location>
        <position position="1"/>
    </location>
</feature>
<organism evidence="1 2">
    <name type="scientific">Auriscalpium vulgare</name>
    <dbReference type="NCBI Taxonomy" id="40419"/>
    <lineage>
        <taxon>Eukaryota</taxon>
        <taxon>Fungi</taxon>
        <taxon>Dikarya</taxon>
        <taxon>Basidiomycota</taxon>
        <taxon>Agaricomycotina</taxon>
        <taxon>Agaricomycetes</taxon>
        <taxon>Russulales</taxon>
        <taxon>Auriscalpiaceae</taxon>
        <taxon>Auriscalpium</taxon>
    </lineage>
</organism>
<dbReference type="Proteomes" id="UP000814033">
    <property type="component" value="Unassembled WGS sequence"/>
</dbReference>
<name>A0ACB8R139_9AGAM</name>
<dbReference type="EMBL" id="MU277056">
    <property type="protein sequence ID" value="KAI0037341.1"/>
    <property type="molecule type" value="Genomic_DNA"/>
</dbReference>
<protein>
    <submittedName>
        <fullName evidence="1">Uncharacterized protein</fullName>
    </submittedName>
</protein>
<reference evidence="1" key="2">
    <citation type="journal article" date="2022" name="New Phytol.">
        <title>Evolutionary transition to the ectomycorrhizal habit in the genomes of a hyperdiverse lineage of mushroom-forming fungi.</title>
        <authorList>
            <person name="Looney B."/>
            <person name="Miyauchi S."/>
            <person name="Morin E."/>
            <person name="Drula E."/>
            <person name="Courty P.E."/>
            <person name="Kohler A."/>
            <person name="Kuo A."/>
            <person name="LaButti K."/>
            <person name="Pangilinan J."/>
            <person name="Lipzen A."/>
            <person name="Riley R."/>
            <person name="Andreopoulos W."/>
            <person name="He G."/>
            <person name="Johnson J."/>
            <person name="Nolan M."/>
            <person name="Tritt A."/>
            <person name="Barry K.W."/>
            <person name="Grigoriev I.V."/>
            <person name="Nagy L.G."/>
            <person name="Hibbett D."/>
            <person name="Henrissat B."/>
            <person name="Matheny P.B."/>
            <person name="Labbe J."/>
            <person name="Martin F.M."/>
        </authorList>
    </citation>
    <scope>NUCLEOTIDE SEQUENCE</scope>
    <source>
        <strain evidence="1">FP105234-sp</strain>
    </source>
</reference>
<evidence type="ECO:0000313" key="1">
    <source>
        <dbReference type="EMBL" id="KAI0037341.1"/>
    </source>
</evidence>
<comment type="caution">
    <text evidence="1">The sequence shown here is derived from an EMBL/GenBank/DDBJ whole genome shotgun (WGS) entry which is preliminary data.</text>
</comment>
<sequence>SPHALLDVLSSEFPDIASARPLFELLQEAGPNLDLGQPSPELTAFLERIESADPNAPDLKEENKNESWGHYQFTAGSLTCDTVFTSWSAVGNPRVACQLIAGAVRTCKVARSLCFLNKVEPKSYLSDVYLEHVIEKLYKTAQDAAPRPVPSHEAHEVNENETESPHDPDPKDHEQLRTALLSLTKDELKQWCASHAIDLPRKAKVKNDIVSVLLDSPDAAPSRDDIGAIIKERKAKKAQL</sequence>
<reference evidence="1" key="1">
    <citation type="submission" date="2021-02" db="EMBL/GenBank/DDBJ databases">
        <authorList>
            <consortium name="DOE Joint Genome Institute"/>
            <person name="Ahrendt S."/>
            <person name="Looney B.P."/>
            <person name="Miyauchi S."/>
            <person name="Morin E."/>
            <person name="Drula E."/>
            <person name="Courty P.E."/>
            <person name="Chicoki N."/>
            <person name="Fauchery L."/>
            <person name="Kohler A."/>
            <person name="Kuo A."/>
            <person name="Labutti K."/>
            <person name="Pangilinan J."/>
            <person name="Lipzen A."/>
            <person name="Riley R."/>
            <person name="Andreopoulos W."/>
            <person name="He G."/>
            <person name="Johnson J."/>
            <person name="Barry K.W."/>
            <person name="Grigoriev I.V."/>
            <person name="Nagy L."/>
            <person name="Hibbett D."/>
            <person name="Henrissat B."/>
            <person name="Matheny P.B."/>
            <person name="Labbe J."/>
            <person name="Martin F."/>
        </authorList>
    </citation>
    <scope>NUCLEOTIDE SEQUENCE</scope>
    <source>
        <strain evidence="1">FP105234-sp</strain>
    </source>
</reference>
<gene>
    <name evidence="1" type="ORF">FA95DRAFT_1614314</name>
</gene>
<proteinExistence type="predicted"/>
<keyword evidence="2" id="KW-1185">Reference proteome</keyword>